<dbReference type="PROSITE" id="PS50893">
    <property type="entry name" value="ABC_TRANSPORTER_2"/>
    <property type="match status" value="2"/>
</dbReference>
<feature type="transmembrane region" description="Helical" evidence="9">
    <location>
        <begin position="977"/>
        <end position="997"/>
    </location>
</feature>
<feature type="transmembrane region" description="Helical" evidence="9">
    <location>
        <begin position="94"/>
        <end position="118"/>
    </location>
</feature>
<evidence type="ECO:0000256" key="3">
    <source>
        <dbReference type="ARBA" id="ARBA00022448"/>
    </source>
</evidence>
<dbReference type="EMBL" id="KE145363">
    <property type="protein sequence ID" value="EPE30659.1"/>
    <property type="molecule type" value="Genomic_DNA"/>
</dbReference>
<evidence type="ECO:0000259" key="10">
    <source>
        <dbReference type="PROSITE" id="PS50893"/>
    </source>
</evidence>
<keyword evidence="4 9" id="KW-0812">Transmembrane</keyword>
<keyword evidence="5" id="KW-0547">Nucleotide-binding</keyword>
<evidence type="ECO:0000259" key="11">
    <source>
        <dbReference type="PROSITE" id="PS50929"/>
    </source>
</evidence>
<sequence>MSQQSSTQQVQASTRGPAKQSLLYFRLLLASGPELLDYVLLLGGVVCGIGAGVPFPLLGILFGQLVDGLNEASCSATASADTSNSVSQSVVDKVLLVVYVTIANFAFIYIHTGCWSILGERLVRRLRKQYLDVLLRQEVAFFDTLPAGEVASRLDVDLQTIQTGTSEKVGICISSVSYLVAAYVVSFIKSAKLAGILMCLLPSYLLMALIGGHFTQKYASRVSDHVAAATAVASAGLANIPLLQAFGAGYRLEAVFAKHLASSQSSGIKKAFAASIQLGAMYFIAYSGNALAYWQGSRQIADAVSRGGSGTTVGAVYTVIFLLIDSSFVISQVAPFLSIFGSAASAYEKLVATINRNSNIDGTSESHGGAPTDVAGDIEFRNVSFSYPSRPDVPVLQSFSLTIPAGKQTALVGLSGSGKSTVAALVQRLYDPDSGDVYLDSHNLRDLNVRHLRGLVGTVSQDSTLFDRSILENIAYGLVNSPSEKHGSLQDALLDSSLPDLTAAIRSGANIDTAVAASPPPVQQIVRLVRDAAKDADAISFIDRLEHDFATMAGPGGKRISGGQKQRVALARALVRSPSILLLDEATASLDSASERLIQQALDRVAIGRTTITIAHRLSTVKTAQNIVVMGPGEILEQGTYGELIAKDGAFASMIRLQSLQATSGSATDSDLQILPAEAVESSRPVLTSEDQVSSEKLSADTARGIDIDTVPAPEDQDTASKSLKPRRSFISTFFGIVSLARRHVFFLLLGISAAVIVGGSYSGEAVIFGHTISSLNPCRGADNIRSSGRLFGLLFFILAIIEFVANILSASSFGRVAEKLLYSVRVLSLKSLFTQDMFWHESEGRSPGTLISYISSDANSLSGITGAILGVMLSIVVSMTAGIILAHIVAWKIAIVLLATVPILLGSGVLRLRLLTKFHERHQKAFSQSVSLATEAVESIKTVAVFSLEVEIANTFDRSLKAPYKETLKTVAYGNFWLATCYSIGNLIYALAFWWGTKQVVEGAASSIQFFTVLPALLFSAQLCGQLFSLAPDISKAGVAAARVLDLIDLGPEKKLHLASARDDLESSKSSIEKMPHRGDGMRVGFVNVNFSYPARPHIEVLRGLTLSVLPGKFNALVGPSGAGKSTIIALVERFYSPGSGFVEIDGVDTSRIDSVAFRDEIALVPQKSVLFDGTVRFNLTLGARPGYEPTLVEVQEACKVANIHETIVSLPEGYDTPCGSNGDQFSGGQMQRLSIARALLRKPRLLLLDETTSALDAESERLFEEALEKVATGVTVIAIAHRLHTIRKADRIFVLEDGRCVNQGTHEELLRSNASYRDNATHQTLDH</sequence>
<dbReference type="PANTHER" id="PTHR43394:SF27">
    <property type="entry name" value="ATP-DEPENDENT TRANSLOCASE ABCB1-LIKE"/>
    <property type="match status" value="1"/>
</dbReference>
<gene>
    <name evidence="12" type="ORF">GLAREA_03626</name>
</gene>
<dbReference type="KEGG" id="glz:GLAREA_03626"/>
<dbReference type="InterPro" id="IPR011527">
    <property type="entry name" value="ABC1_TM_dom"/>
</dbReference>
<evidence type="ECO:0000313" key="13">
    <source>
        <dbReference type="Proteomes" id="UP000016922"/>
    </source>
</evidence>
<feature type="transmembrane region" description="Helical" evidence="9">
    <location>
        <begin position="35"/>
        <end position="62"/>
    </location>
</feature>
<dbReference type="PANTHER" id="PTHR43394">
    <property type="entry name" value="ATP-DEPENDENT PERMEASE MDL1, MITOCHONDRIAL"/>
    <property type="match status" value="1"/>
</dbReference>
<dbReference type="InterPro" id="IPR027417">
    <property type="entry name" value="P-loop_NTPase"/>
</dbReference>
<keyword evidence="13" id="KW-1185">Reference proteome</keyword>
<dbReference type="InterPro" id="IPR017871">
    <property type="entry name" value="ABC_transporter-like_CS"/>
</dbReference>
<feature type="transmembrane region" description="Helical" evidence="9">
    <location>
        <begin position="226"/>
        <end position="250"/>
    </location>
</feature>
<name>S3D0G7_GLAL2</name>
<feature type="domain" description="ABC transporter" evidence="10">
    <location>
        <begin position="1085"/>
        <end position="1324"/>
    </location>
</feature>
<dbReference type="SMART" id="SM00382">
    <property type="entry name" value="AAA"/>
    <property type="match status" value="2"/>
</dbReference>
<keyword evidence="7 9" id="KW-1133">Transmembrane helix</keyword>
<feature type="transmembrane region" description="Helical" evidence="9">
    <location>
        <begin position="271"/>
        <end position="294"/>
    </location>
</feature>
<reference evidence="12 13" key="1">
    <citation type="journal article" date="2013" name="BMC Genomics">
        <title>Genomics-driven discovery of the pneumocandin biosynthetic gene cluster in the fungus Glarea lozoyensis.</title>
        <authorList>
            <person name="Chen L."/>
            <person name="Yue Q."/>
            <person name="Zhang X."/>
            <person name="Xiang M."/>
            <person name="Wang C."/>
            <person name="Li S."/>
            <person name="Che Y."/>
            <person name="Ortiz-Lopez F.J."/>
            <person name="Bills G.F."/>
            <person name="Liu X."/>
            <person name="An Z."/>
        </authorList>
    </citation>
    <scope>NUCLEOTIDE SEQUENCE [LARGE SCALE GENOMIC DNA]</scope>
    <source>
        <strain evidence="13">ATCC 20868 / MF5171</strain>
    </source>
</reference>
<dbReference type="InterPro" id="IPR003439">
    <property type="entry name" value="ABC_transporter-like_ATP-bd"/>
</dbReference>
<comment type="similarity">
    <text evidence="2">Belongs to the ABC transporter superfamily. ABCB family. Multidrug resistance exporter (TC 3.A.1.201) subfamily.</text>
</comment>
<dbReference type="GO" id="GO:0005743">
    <property type="term" value="C:mitochondrial inner membrane"/>
    <property type="evidence" value="ECO:0007669"/>
    <property type="project" value="TreeGrafter"/>
</dbReference>
<dbReference type="GO" id="GO:0015421">
    <property type="term" value="F:ABC-type oligopeptide transporter activity"/>
    <property type="evidence" value="ECO:0007669"/>
    <property type="project" value="TreeGrafter"/>
</dbReference>
<evidence type="ECO:0000256" key="4">
    <source>
        <dbReference type="ARBA" id="ARBA00022692"/>
    </source>
</evidence>
<dbReference type="GeneID" id="19462681"/>
<dbReference type="Gene3D" id="3.40.50.300">
    <property type="entry name" value="P-loop containing nucleotide triphosphate hydrolases"/>
    <property type="match status" value="2"/>
</dbReference>
<dbReference type="GO" id="GO:0016887">
    <property type="term" value="F:ATP hydrolysis activity"/>
    <property type="evidence" value="ECO:0007669"/>
    <property type="project" value="InterPro"/>
</dbReference>
<evidence type="ECO:0000256" key="8">
    <source>
        <dbReference type="ARBA" id="ARBA00023136"/>
    </source>
</evidence>
<evidence type="ECO:0000256" key="5">
    <source>
        <dbReference type="ARBA" id="ARBA00022741"/>
    </source>
</evidence>
<dbReference type="Pfam" id="PF00664">
    <property type="entry name" value="ABC_membrane"/>
    <property type="match status" value="2"/>
</dbReference>
<feature type="domain" description="ABC transmembrane type-1" evidence="11">
    <location>
        <begin position="42"/>
        <end position="342"/>
    </location>
</feature>
<protein>
    <submittedName>
        <fullName evidence="12">p-loop containing nucleoside triphosphate hydrolase</fullName>
    </submittedName>
</protein>
<keyword evidence="6" id="KW-0067">ATP-binding</keyword>
<dbReference type="eggNOG" id="KOG0055">
    <property type="taxonomic scope" value="Eukaryota"/>
</dbReference>
<evidence type="ECO:0000256" key="2">
    <source>
        <dbReference type="ARBA" id="ARBA00007577"/>
    </source>
</evidence>
<dbReference type="Gene3D" id="1.20.1560.10">
    <property type="entry name" value="ABC transporter type 1, transmembrane domain"/>
    <property type="match status" value="1"/>
</dbReference>
<evidence type="ECO:0000256" key="9">
    <source>
        <dbReference type="SAM" id="Phobius"/>
    </source>
</evidence>
<dbReference type="FunFam" id="1.20.1560.10:FF:000057">
    <property type="entry name" value="ABC multidrug transporter SitT"/>
    <property type="match status" value="2"/>
</dbReference>
<dbReference type="Proteomes" id="UP000016922">
    <property type="component" value="Unassembled WGS sequence"/>
</dbReference>
<dbReference type="GO" id="GO:0090374">
    <property type="term" value="P:oligopeptide export from mitochondrion"/>
    <property type="evidence" value="ECO:0007669"/>
    <property type="project" value="TreeGrafter"/>
</dbReference>
<dbReference type="InterPro" id="IPR003593">
    <property type="entry name" value="AAA+_ATPase"/>
</dbReference>
<evidence type="ECO:0000256" key="1">
    <source>
        <dbReference type="ARBA" id="ARBA00004141"/>
    </source>
</evidence>
<dbReference type="InterPro" id="IPR036640">
    <property type="entry name" value="ABC1_TM_sf"/>
</dbReference>
<evidence type="ECO:0000256" key="6">
    <source>
        <dbReference type="ARBA" id="ARBA00022840"/>
    </source>
</evidence>
<feature type="domain" description="ABC transporter" evidence="10">
    <location>
        <begin position="378"/>
        <end position="657"/>
    </location>
</feature>
<feature type="transmembrane region" description="Helical" evidence="9">
    <location>
        <begin position="894"/>
        <end position="915"/>
    </location>
</feature>
<dbReference type="PROSITE" id="PS00211">
    <property type="entry name" value="ABC_TRANSPORTER_1"/>
    <property type="match status" value="2"/>
</dbReference>
<feature type="transmembrane region" description="Helical" evidence="9">
    <location>
        <begin position="193"/>
        <end position="214"/>
    </location>
</feature>
<feature type="domain" description="ABC transmembrane type-1" evidence="11">
    <location>
        <begin position="749"/>
        <end position="1037"/>
    </location>
</feature>
<dbReference type="CDD" id="cd18578">
    <property type="entry name" value="ABC_6TM_Pgp_ABCB1_D2_like"/>
    <property type="match status" value="1"/>
</dbReference>
<accession>S3D0G7</accession>
<comment type="subcellular location">
    <subcellularLocation>
        <location evidence="1">Membrane</location>
        <topology evidence="1">Multi-pass membrane protein</topology>
    </subcellularLocation>
</comment>
<keyword evidence="12" id="KW-0378">Hydrolase</keyword>
<organism evidence="12 13">
    <name type="scientific">Glarea lozoyensis (strain ATCC 20868 / MF5171)</name>
    <dbReference type="NCBI Taxonomy" id="1116229"/>
    <lineage>
        <taxon>Eukaryota</taxon>
        <taxon>Fungi</taxon>
        <taxon>Dikarya</taxon>
        <taxon>Ascomycota</taxon>
        <taxon>Pezizomycotina</taxon>
        <taxon>Leotiomycetes</taxon>
        <taxon>Helotiales</taxon>
        <taxon>Helotiaceae</taxon>
        <taxon>Glarea</taxon>
    </lineage>
</organism>
<dbReference type="OMA" id="SCGQMFA"/>
<dbReference type="Pfam" id="PF00005">
    <property type="entry name" value="ABC_tran"/>
    <property type="match status" value="2"/>
</dbReference>
<dbReference type="OrthoDB" id="6500128at2759"/>
<feature type="transmembrane region" description="Helical" evidence="9">
    <location>
        <begin position="865"/>
        <end position="888"/>
    </location>
</feature>
<feature type="transmembrane region" description="Helical" evidence="9">
    <location>
        <begin position="745"/>
        <end position="771"/>
    </location>
</feature>
<evidence type="ECO:0000313" key="12">
    <source>
        <dbReference type="EMBL" id="EPE30659.1"/>
    </source>
</evidence>
<dbReference type="InterPro" id="IPR039421">
    <property type="entry name" value="Type_1_exporter"/>
</dbReference>
<keyword evidence="3" id="KW-0813">Transport</keyword>
<keyword evidence="8 9" id="KW-0472">Membrane</keyword>
<dbReference type="GO" id="GO:0005524">
    <property type="term" value="F:ATP binding"/>
    <property type="evidence" value="ECO:0007669"/>
    <property type="project" value="UniProtKB-KW"/>
</dbReference>
<proteinExistence type="inferred from homology"/>
<dbReference type="HOGENOM" id="CLU_000604_17_2_1"/>
<evidence type="ECO:0000256" key="7">
    <source>
        <dbReference type="ARBA" id="ARBA00022989"/>
    </source>
</evidence>
<dbReference type="FunFam" id="3.40.50.300:FF:000913">
    <property type="entry name" value="ABC multidrug transporter SitT"/>
    <property type="match status" value="1"/>
</dbReference>
<dbReference type="CDD" id="cd18577">
    <property type="entry name" value="ABC_6TM_Pgp_ABCB1_D1_like"/>
    <property type="match status" value="1"/>
</dbReference>
<feature type="transmembrane region" description="Helical" evidence="9">
    <location>
        <begin position="314"/>
        <end position="340"/>
    </location>
</feature>
<dbReference type="SUPFAM" id="SSF90123">
    <property type="entry name" value="ABC transporter transmembrane region"/>
    <property type="match status" value="2"/>
</dbReference>
<dbReference type="SUPFAM" id="SSF52540">
    <property type="entry name" value="P-loop containing nucleoside triphosphate hydrolases"/>
    <property type="match status" value="2"/>
</dbReference>
<feature type="transmembrane region" description="Helical" evidence="9">
    <location>
        <begin position="791"/>
        <end position="810"/>
    </location>
</feature>
<dbReference type="PROSITE" id="PS50929">
    <property type="entry name" value="ABC_TM1F"/>
    <property type="match status" value="2"/>
</dbReference>
<dbReference type="RefSeq" id="XP_008082070.1">
    <property type="nucleotide sequence ID" value="XM_008083879.1"/>
</dbReference>